<keyword evidence="1" id="KW-1133">Transmembrane helix</keyword>
<accession>A0A6H1ZPR6</accession>
<dbReference type="EMBL" id="MT144163">
    <property type="protein sequence ID" value="QJA49923.1"/>
    <property type="molecule type" value="Genomic_DNA"/>
</dbReference>
<sequence length="157" mass="16068">MSAGLAAVGGVLATILVAQAVKKMPAGVPAGIAKYAPAIVPVGLAFLLLKFAAPKVSASNKNLVHGLSLGLAIAGILAGASLILPADLKAKIGMSGYVRSMRGYTNVPMMASYAPNGLSGLGNGRTVKPYGLGLPLETRQYNDFQWQGVLSKSVFEN</sequence>
<feature type="transmembrane region" description="Helical" evidence="1">
    <location>
        <begin position="30"/>
        <end position="51"/>
    </location>
</feature>
<evidence type="ECO:0000313" key="2">
    <source>
        <dbReference type="EMBL" id="QJA49923.1"/>
    </source>
</evidence>
<evidence type="ECO:0000256" key="1">
    <source>
        <dbReference type="SAM" id="Phobius"/>
    </source>
</evidence>
<reference evidence="2" key="1">
    <citation type="submission" date="2020-03" db="EMBL/GenBank/DDBJ databases">
        <title>The deep terrestrial virosphere.</title>
        <authorList>
            <person name="Holmfeldt K."/>
            <person name="Nilsson E."/>
            <person name="Simone D."/>
            <person name="Lopez-Fernandez M."/>
            <person name="Wu X."/>
            <person name="de Brujin I."/>
            <person name="Lundin D."/>
            <person name="Andersson A."/>
            <person name="Bertilsson S."/>
            <person name="Dopson M."/>
        </authorList>
    </citation>
    <scope>NUCLEOTIDE SEQUENCE</scope>
    <source>
        <strain evidence="2">TM448A01537</strain>
    </source>
</reference>
<keyword evidence="1" id="KW-0472">Membrane</keyword>
<gene>
    <name evidence="2" type="ORF">TM448A01537_0007</name>
</gene>
<dbReference type="AlphaFoldDB" id="A0A6H1ZPR6"/>
<keyword evidence="1" id="KW-0812">Transmembrane</keyword>
<proteinExistence type="predicted"/>
<organism evidence="2">
    <name type="scientific">viral metagenome</name>
    <dbReference type="NCBI Taxonomy" id="1070528"/>
    <lineage>
        <taxon>unclassified sequences</taxon>
        <taxon>metagenomes</taxon>
        <taxon>organismal metagenomes</taxon>
    </lineage>
</organism>
<feature type="transmembrane region" description="Helical" evidence="1">
    <location>
        <begin position="63"/>
        <end position="84"/>
    </location>
</feature>
<name>A0A6H1ZPR6_9ZZZZ</name>
<protein>
    <submittedName>
        <fullName evidence="2">Uncharacterized protein</fullName>
    </submittedName>
</protein>